<proteinExistence type="inferred from homology"/>
<dbReference type="CDD" id="cd09020">
    <property type="entry name" value="D-hex-6-P-epi_like"/>
    <property type="match status" value="1"/>
</dbReference>
<name>A0A553GVB7_9PSED</name>
<sequence>MPFANASGAQVERLQRDELTCWRVRQGGAELLVAQQGAQVLAYGRVDQPPLIWLSEDAAFRRGQSVRGGVPVCWPWFGDLRRNPEAVQAAYASEDAAPAHGLVRGLDWQLEDVEQQDGAVTLHFTLDTRAEPLPHWPQAVQPSLRIRLDERLHLHLENHNLGPRPVTVSQALHTYFAVSDIHRVRVEGLAGARYLDTLRDWRPETQAGALAFEGETDRLYLDVPPRLSLVDEGWGRRVQVESLDSRSAILWNPWIDKGARLSQFADDAWQRMLCIETARVLDDVLVLAPGERHRMGVSLWSEPL</sequence>
<dbReference type="InterPro" id="IPR008183">
    <property type="entry name" value="Aldose_1/G6P_1-epimerase"/>
</dbReference>
<dbReference type="RefSeq" id="WP_143489702.1">
    <property type="nucleotide sequence ID" value="NZ_VJOY01000015.1"/>
</dbReference>
<dbReference type="Gene3D" id="2.70.98.10">
    <property type="match status" value="1"/>
</dbReference>
<organism evidence="6 7">
    <name type="scientific">Pseudomonas mangiferae</name>
    <dbReference type="NCBI Taxonomy" id="2593654"/>
    <lineage>
        <taxon>Bacteria</taxon>
        <taxon>Pseudomonadati</taxon>
        <taxon>Pseudomonadota</taxon>
        <taxon>Gammaproteobacteria</taxon>
        <taxon>Pseudomonadales</taxon>
        <taxon>Pseudomonadaceae</taxon>
        <taxon>Pseudomonas</taxon>
    </lineage>
</organism>
<dbReference type="GO" id="GO:0047938">
    <property type="term" value="F:glucose-6-phosphate 1-epimerase activity"/>
    <property type="evidence" value="ECO:0007669"/>
    <property type="project" value="UniProtKB-UniRule"/>
</dbReference>
<feature type="active site" evidence="5">
    <location>
        <position position="276"/>
    </location>
</feature>
<evidence type="ECO:0000313" key="6">
    <source>
        <dbReference type="EMBL" id="TRX73431.1"/>
    </source>
</evidence>
<comment type="catalytic activity">
    <reaction evidence="1">
        <text>alpha-D-glucose 6-phosphate = beta-D-glucose 6-phosphate</text>
        <dbReference type="Rhea" id="RHEA:16249"/>
        <dbReference type="ChEBI" id="CHEBI:58225"/>
        <dbReference type="ChEBI" id="CHEBI:58247"/>
        <dbReference type="EC" id="5.1.3.15"/>
    </reaction>
</comment>
<dbReference type="Proteomes" id="UP000315235">
    <property type="component" value="Unassembled WGS sequence"/>
</dbReference>
<protein>
    <recommendedName>
        <fullName evidence="4">Putative glucose-6-phosphate 1-epimerase</fullName>
        <ecNumber evidence="4">5.1.3.15</ecNumber>
    </recommendedName>
</protein>
<gene>
    <name evidence="6" type="ORF">FM069_17660</name>
</gene>
<dbReference type="Pfam" id="PF01263">
    <property type="entry name" value="Aldose_epim"/>
    <property type="match status" value="1"/>
</dbReference>
<keyword evidence="3 4" id="KW-0413">Isomerase</keyword>
<evidence type="ECO:0000256" key="2">
    <source>
        <dbReference type="ARBA" id="ARBA00005866"/>
    </source>
</evidence>
<dbReference type="InterPro" id="IPR014718">
    <property type="entry name" value="GH-type_carb-bd"/>
</dbReference>
<dbReference type="OrthoDB" id="9790727at2"/>
<accession>A0A553GVB7</accession>
<dbReference type="EMBL" id="VJOY01000015">
    <property type="protein sequence ID" value="TRX73431.1"/>
    <property type="molecule type" value="Genomic_DNA"/>
</dbReference>
<dbReference type="GO" id="GO:0005975">
    <property type="term" value="P:carbohydrate metabolic process"/>
    <property type="evidence" value="ECO:0007669"/>
    <property type="project" value="InterPro"/>
</dbReference>
<reference evidence="6 7" key="1">
    <citation type="submission" date="2019-07" db="EMBL/GenBank/DDBJ databases">
        <title>Pseudomonas mangiferae sp. nov., isolated from bark of mango tree in Thailand.</title>
        <authorList>
            <person name="Srisuk N."/>
            <person name="Anurat P."/>
        </authorList>
    </citation>
    <scope>NUCLEOTIDE SEQUENCE [LARGE SCALE GENOMIC DNA]</scope>
    <source>
        <strain evidence="6 7">DMKU_BBB3-04</strain>
    </source>
</reference>
<evidence type="ECO:0000256" key="3">
    <source>
        <dbReference type="ARBA" id="ARBA00023235"/>
    </source>
</evidence>
<dbReference type="InterPro" id="IPR025532">
    <property type="entry name" value="G6P_1-epimerase"/>
</dbReference>
<evidence type="ECO:0000256" key="4">
    <source>
        <dbReference type="PIRNR" id="PIRNR016020"/>
    </source>
</evidence>
<keyword evidence="7" id="KW-1185">Reference proteome</keyword>
<comment type="caution">
    <text evidence="6">The sequence shown here is derived from an EMBL/GenBank/DDBJ whole genome shotgun (WGS) entry which is preliminary data.</text>
</comment>
<evidence type="ECO:0000256" key="5">
    <source>
        <dbReference type="PIRSR" id="PIRSR016020-1"/>
    </source>
</evidence>
<dbReference type="EC" id="5.1.3.15" evidence="4"/>
<dbReference type="PIRSF" id="PIRSF016020">
    <property type="entry name" value="PHexose_mutarotase"/>
    <property type="match status" value="1"/>
</dbReference>
<dbReference type="GO" id="GO:0030246">
    <property type="term" value="F:carbohydrate binding"/>
    <property type="evidence" value="ECO:0007669"/>
    <property type="project" value="UniProtKB-UniRule"/>
</dbReference>
<feature type="active site" evidence="5">
    <location>
        <position position="173"/>
    </location>
</feature>
<evidence type="ECO:0000256" key="1">
    <source>
        <dbReference type="ARBA" id="ARBA00001096"/>
    </source>
</evidence>
<comment type="similarity">
    <text evidence="2 4">Belongs to the glucose-6-phosphate 1-epimerase family.</text>
</comment>
<evidence type="ECO:0000313" key="7">
    <source>
        <dbReference type="Proteomes" id="UP000315235"/>
    </source>
</evidence>
<dbReference type="SUPFAM" id="SSF74650">
    <property type="entry name" value="Galactose mutarotase-like"/>
    <property type="match status" value="1"/>
</dbReference>
<dbReference type="InterPro" id="IPR011013">
    <property type="entry name" value="Gal_mutarotase_sf_dom"/>
</dbReference>
<dbReference type="PANTHER" id="PTHR11122">
    <property type="entry name" value="APOSPORY-ASSOCIATED PROTEIN C-RELATED"/>
    <property type="match status" value="1"/>
</dbReference>
<dbReference type="AlphaFoldDB" id="A0A553GVB7"/>
<dbReference type="PANTHER" id="PTHR11122:SF13">
    <property type="entry name" value="GLUCOSE-6-PHOSPHATE 1-EPIMERASE"/>
    <property type="match status" value="1"/>
</dbReference>